<proteinExistence type="predicted"/>
<evidence type="ECO:0000313" key="2">
    <source>
        <dbReference type="Proteomes" id="UP000887013"/>
    </source>
</evidence>
<gene>
    <name evidence="1" type="ORF">NPIL_299181</name>
</gene>
<protein>
    <submittedName>
        <fullName evidence="1">Uncharacterized protein</fullName>
    </submittedName>
</protein>
<dbReference type="EMBL" id="BMAW01000574">
    <property type="protein sequence ID" value="GFS69803.1"/>
    <property type="molecule type" value="Genomic_DNA"/>
</dbReference>
<organism evidence="1 2">
    <name type="scientific">Nephila pilipes</name>
    <name type="common">Giant wood spider</name>
    <name type="synonym">Nephila maculata</name>
    <dbReference type="NCBI Taxonomy" id="299642"/>
    <lineage>
        <taxon>Eukaryota</taxon>
        <taxon>Metazoa</taxon>
        <taxon>Ecdysozoa</taxon>
        <taxon>Arthropoda</taxon>
        <taxon>Chelicerata</taxon>
        <taxon>Arachnida</taxon>
        <taxon>Araneae</taxon>
        <taxon>Araneomorphae</taxon>
        <taxon>Entelegynae</taxon>
        <taxon>Araneoidea</taxon>
        <taxon>Nephilidae</taxon>
        <taxon>Nephila</taxon>
    </lineage>
</organism>
<dbReference type="AlphaFoldDB" id="A0A8X6T2J3"/>
<evidence type="ECO:0000313" key="1">
    <source>
        <dbReference type="EMBL" id="GFS69803.1"/>
    </source>
</evidence>
<keyword evidence="2" id="KW-1185">Reference proteome</keyword>
<dbReference type="Proteomes" id="UP000887013">
    <property type="component" value="Unassembled WGS sequence"/>
</dbReference>
<accession>A0A8X6T2J3</accession>
<reference evidence="1" key="1">
    <citation type="submission" date="2020-08" db="EMBL/GenBank/DDBJ databases">
        <title>Multicomponent nature underlies the extraordinary mechanical properties of spider dragline silk.</title>
        <authorList>
            <person name="Kono N."/>
            <person name="Nakamura H."/>
            <person name="Mori M."/>
            <person name="Yoshida Y."/>
            <person name="Ohtoshi R."/>
            <person name="Malay A.D."/>
            <person name="Moran D.A.P."/>
            <person name="Tomita M."/>
            <person name="Numata K."/>
            <person name="Arakawa K."/>
        </authorList>
    </citation>
    <scope>NUCLEOTIDE SEQUENCE</scope>
</reference>
<sequence>MEQFNKWVIGKQRAPYHFPRGKFSKDDSRLIDACHVTFEEILRRRGLTTEEAVPLFESLCLDCSDTPVECSSDEEMPIDDPLVSS</sequence>
<name>A0A8X6T2J3_NEPPI</name>
<comment type="caution">
    <text evidence="1">The sequence shown here is derived from an EMBL/GenBank/DDBJ whole genome shotgun (WGS) entry which is preliminary data.</text>
</comment>